<dbReference type="VEuPathDB" id="HostDB:ENSMMUG00000051105"/>
<dbReference type="AlphaFoldDB" id="A0A5F7ZGD5"/>
<protein>
    <submittedName>
        <fullName evidence="1">Uncharacterized protein</fullName>
    </submittedName>
</protein>
<name>A0A5F7ZGD5_MACMU</name>
<proteinExistence type="predicted"/>
<dbReference type="Proteomes" id="UP000006718">
    <property type="component" value="Chromosome 20"/>
</dbReference>
<dbReference type="PANTHER" id="PTHR12138:SF155">
    <property type="entry name" value="DOWN SYNDROME CRITICAL REGION PROTEIN 8"/>
    <property type="match status" value="1"/>
</dbReference>
<evidence type="ECO:0000313" key="2">
    <source>
        <dbReference type="Proteomes" id="UP000006718"/>
    </source>
</evidence>
<reference evidence="1" key="4">
    <citation type="submission" date="2025-09" db="UniProtKB">
        <authorList>
            <consortium name="Ensembl"/>
        </authorList>
    </citation>
    <scope>IDENTIFICATION</scope>
    <source>
        <strain evidence="1">17573</strain>
    </source>
</reference>
<dbReference type="InParanoid" id="A0A5F7ZGD5"/>
<dbReference type="STRING" id="9544.ENSMMUP00000064651"/>
<reference evidence="2" key="1">
    <citation type="journal article" date="2007" name="Science">
        <title>Evolutionary and biomedical insights from the rhesus macaque genome.</title>
        <authorList>
            <person name="Gibbs R.A."/>
            <person name="Rogers J."/>
            <person name="Katze M.G."/>
            <person name="Bumgarner R."/>
            <person name="Weinstock G.M."/>
            <person name="Mardis E.R."/>
            <person name="Remington K.A."/>
            <person name="Strausberg R.L."/>
            <person name="Venter J.C."/>
            <person name="Wilson R.K."/>
            <person name="Batzer M.A."/>
            <person name="Bustamante C.D."/>
            <person name="Eichler E.E."/>
            <person name="Hahn M.W."/>
            <person name="Hardison R.C."/>
            <person name="Makova K.D."/>
            <person name="Miller W."/>
            <person name="Milosavljevic A."/>
            <person name="Palermo R.E."/>
            <person name="Siepel A."/>
            <person name="Sikela J.M."/>
            <person name="Attaway T."/>
            <person name="Bell S."/>
            <person name="Bernard K.E."/>
            <person name="Buhay C.J."/>
            <person name="Chandrabose M.N."/>
            <person name="Dao M."/>
            <person name="Davis C."/>
            <person name="Delehaunty K.D."/>
            <person name="Ding Y."/>
            <person name="Dinh H.H."/>
            <person name="Dugan-Rocha S."/>
            <person name="Fulton L.A."/>
            <person name="Gabisi R.A."/>
            <person name="Garner T.T."/>
            <person name="Godfrey J."/>
            <person name="Hawes A.C."/>
            <person name="Hernandez J."/>
            <person name="Hines S."/>
            <person name="Holder M."/>
            <person name="Hume J."/>
            <person name="Jhangiani S.N."/>
            <person name="Joshi V."/>
            <person name="Khan Z.M."/>
            <person name="Kirkness E.F."/>
            <person name="Cree A."/>
            <person name="Fowler R.G."/>
            <person name="Lee S."/>
            <person name="Lewis L.R."/>
            <person name="Li Z."/>
            <person name="Liu Y.-S."/>
            <person name="Moore S.M."/>
            <person name="Muzny D."/>
            <person name="Nazareth L.V."/>
            <person name="Ngo D.N."/>
            <person name="Okwuonu G.O."/>
            <person name="Pai G."/>
            <person name="Parker D."/>
            <person name="Paul H.A."/>
            <person name="Pfannkoch C."/>
            <person name="Pohl C.S."/>
            <person name="Rogers Y.-H.C."/>
            <person name="Ruiz S.J."/>
            <person name="Sabo A."/>
            <person name="Santibanez J."/>
            <person name="Schneider B.W."/>
            <person name="Smith S.M."/>
            <person name="Sodergren E."/>
            <person name="Svatek A.F."/>
            <person name="Utterback T.R."/>
            <person name="Vattathil S."/>
            <person name="Warren W."/>
            <person name="White C.S."/>
            <person name="Chinwalla A.T."/>
            <person name="Feng Y."/>
            <person name="Halpern A.L."/>
            <person name="Hillier L.W."/>
            <person name="Huang X."/>
            <person name="Minx P."/>
            <person name="Nelson J.O."/>
            <person name="Pepin K.H."/>
            <person name="Qin X."/>
            <person name="Sutton G.G."/>
            <person name="Venter E."/>
            <person name="Walenz B.P."/>
            <person name="Wallis J.W."/>
            <person name="Worley K.C."/>
            <person name="Yang S.-P."/>
            <person name="Jones S.M."/>
            <person name="Marra M.A."/>
            <person name="Rocchi M."/>
            <person name="Schein J.E."/>
            <person name="Baertsch R."/>
            <person name="Clarke L."/>
            <person name="Csuros M."/>
            <person name="Glasscock J."/>
            <person name="Harris R.A."/>
            <person name="Havlak P."/>
            <person name="Jackson A.R."/>
            <person name="Jiang H."/>
            <person name="Liu Y."/>
            <person name="Messina D.N."/>
            <person name="Shen Y."/>
            <person name="Song H.X.-Z."/>
            <person name="Wylie T."/>
            <person name="Zhang L."/>
            <person name="Birney E."/>
            <person name="Han K."/>
            <person name="Konkel M.K."/>
            <person name="Lee J."/>
            <person name="Smit A.F.A."/>
            <person name="Ullmer B."/>
            <person name="Wang H."/>
            <person name="Xing J."/>
            <person name="Burhans R."/>
            <person name="Cheng Z."/>
            <person name="Karro J.E."/>
            <person name="Ma J."/>
            <person name="Raney B."/>
            <person name="She X."/>
            <person name="Cox M.J."/>
            <person name="Demuth J.P."/>
            <person name="Dumas L.J."/>
            <person name="Han S.-G."/>
            <person name="Hopkins J."/>
            <person name="Karimpour-Fard A."/>
            <person name="Kim Y.H."/>
            <person name="Pollack J.R."/>
            <person name="Vinar T."/>
            <person name="Addo-Quaye C."/>
            <person name="Degenhardt J."/>
            <person name="Denby A."/>
            <person name="Hubisz M.J."/>
            <person name="Indap A."/>
            <person name="Kosiol C."/>
            <person name="Lahn B.T."/>
            <person name="Lawson H.A."/>
            <person name="Marklein A."/>
            <person name="Nielsen R."/>
            <person name="Vallender E.J."/>
            <person name="Clark A.G."/>
            <person name="Ferguson B."/>
            <person name="Hernandez R.D."/>
            <person name="Hirani K."/>
            <person name="Kehrer-Sawatzki H."/>
            <person name="Kolb J."/>
            <person name="Patil S."/>
            <person name="Pu L.-L."/>
            <person name="Ren Y."/>
            <person name="Smith D.G."/>
            <person name="Wheeler D.A."/>
            <person name="Schenck I."/>
            <person name="Ball E.V."/>
            <person name="Chen R."/>
            <person name="Cooper D.N."/>
            <person name="Giardine B."/>
            <person name="Hsu F."/>
            <person name="Kent W.J."/>
            <person name="Lesk A."/>
            <person name="Nelson D.L."/>
            <person name="O'brien W.E."/>
            <person name="Pruefer K."/>
            <person name="Stenson P.D."/>
            <person name="Wallace J.C."/>
            <person name="Ke H."/>
            <person name="Liu X.-M."/>
            <person name="Wang P."/>
            <person name="Xiang A.P."/>
            <person name="Yang F."/>
            <person name="Barber G.P."/>
            <person name="Haussler D."/>
            <person name="Karolchik D."/>
            <person name="Kern A.D."/>
            <person name="Kuhn R.M."/>
            <person name="Smith K.E."/>
            <person name="Zwieg A.S."/>
        </authorList>
    </citation>
    <scope>NUCLEOTIDE SEQUENCE [LARGE SCALE GENOMIC DNA]</scope>
    <source>
        <strain evidence="2">17573</strain>
    </source>
</reference>
<dbReference type="Bgee" id="ENSMMUG00000051105">
    <property type="expression patterns" value="Expressed in ileum and 6 other cell types or tissues"/>
</dbReference>
<dbReference type="PANTHER" id="PTHR12138">
    <property type="entry name" value="PRIMATE-EXPANDED PROTEIN FAMILY"/>
    <property type="match status" value="1"/>
</dbReference>
<dbReference type="GeneTree" id="ENSGT01120000271815"/>
<reference evidence="1" key="3">
    <citation type="submission" date="2025-08" db="UniProtKB">
        <authorList>
            <consortium name="Ensembl"/>
        </authorList>
    </citation>
    <scope>IDENTIFICATION</scope>
    <source>
        <strain evidence="1">17573</strain>
    </source>
</reference>
<dbReference type="PRINTS" id="PR02045">
    <property type="entry name" value="F138DOMAIN"/>
</dbReference>
<accession>A0A5F7ZGD5</accession>
<reference evidence="1" key="2">
    <citation type="submission" date="2019-01" db="EMBL/GenBank/DDBJ databases">
        <authorList>
            <person name="Graves T."/>
            <person name="Eichler E.E."/>
            <person name="Wilson R.K."/>
        </authorList>
    </citation>
    <scope>NUCLEOTIDE SEQUENCE [LARGE SCALE GENOMIC DNA]</scope>
    <source>
        <strain evidence="1">17573</strain>
    </source>
</reference>
<sequence length="198" mass="22056">MNGPRISLLAVYLKEKIKNSDETLSPYMFFKTLFFFFLNRGCDLALSPRLEYSGVITAHCSWELPGSSNPHTSQVAGTTGLCHHARLFAFLVETGFCHVAQAGLELLDSSNPPALTSQSTGITGMSCCAQPKTLGSFFFFEMESCFVVQAGVQWHNLGSLQPLPPGFKQFSCFSFSSSWDYRHPHHARLIQDTIYKKN</sequence>
<dbReference type="Ensembl" id="ENSMMUT00000106388.1">
    <property type="protein sequence ID" value="ENSMMUP00000064651.1"/>
    <property type="gene ID" value="ENSMMUG00000051105.1"/>
</dbReference>
<organism evidence="1 2">
    <name type="scientific">Macaca mulatta</name>
    <name type="common">Rhesus macaque</name>
    <dbReference type="NCBI Taxonomy" id="9544"/>
    <lineage>
        <taxon>Eukaryota</taxon>
        <taxon>Metazoa</taxon>
        <taxon>Chordata</taxon>
        <taxon>Craniata</taxon>
        <taxon>Vertebrata</taxon>
        <taxon>Euteleostomi</taxon>
        <taxon>Mammalia</taxon>
        <taxon>Eutheria</taxon>
        <taxon>Euarchontoglires</taxon>
        <taxon>Primates</taxon>
        <taxon>Haplorrhini</taxon>
        <taxon>Catarrhini</taxon>
        <taxon>Cercopithecidae</taxon>
        <taxon>Cercopithecinae</taxon>
        <taxon>Macaca</taxon>
    </lineage>
</organism>
<keyword evidence="2" id="KW-1185">Reference proteome</keyword>
<evidence type="ECO:0000313" key="1">
    <source>
        <dbReference type="Ensembl" id="ENSMMUP00000064651.1"/>
    </source>
</evidence>